<proteinExistence type="predicted"/>
<feature type="compositionally biased region" description="Basic and acidic residues" evidence="1">
    <location>
        <begin position="202"/>
        <end position="211"/>
    </location>
</feature>
<sequence>MFYLMSYYSKITILARFKCSLNLLTPPADHCPIVLAPLVAAEPLLPMKVLPQTSTKDLSTHYVQGEIRVSARDATTIGSVAWISAVAPRVYENSLVVAVVKILERNGATDLWVLMDVITKFSGVYHTDLVALLRPGCTRKSGQFSAPPCVQLCLGIIPCSGGTRPRVVPSSGLKAASKKRKTGPAGQEPAAKKPKGGSAGDHAPEKSEGDGRPPPTT</sequence>
<dbReference type="Proteomes" id="UP000624404">
    <property type="component" value="Unassembled WGS sequence"/>
</dbReference>
<reference evidence="2" key="1">
    <citation type="submission" date="2020-10" db="EMBL/GenBank/DDBJ databases">
        <authorList>
            <person name="Kusch S."/>
        </authorList>
    </citation>
    <scope>NUCLEOTIDE SEQUENCE</scope>
    <source>
        <strain evidence="2">SwB9</strain>
    </source>
</reference>
<dbReference type="AlphaFoldDB" id="A0A8H2W158"/>
<evidence type="ECO:0000256" key="1">
    <source>
        <dbReference type="SAM" id="MobiDB-lite"/>
    </source>
</evidence>
<accession>A0A8H2W158</accession>
<dbReference type="EMBL" id="CAJHIA010000028">
    <property type="protein sequence ID" value="CAD6447608.1"/>
    <property type="molecule type" value="Genomic_DNA"/>
</dbReference>
<feature type="region of interest" description="Disordered" evidence="1">
    <location>
        <begin position="168"/>
        <end position="217"/>
    </location>
</feature>
<comment type="caution">
    <text evidence="2">The sequence shown here is derived from an EMBL/GenBank/DDBJ whole genome shotgun (WGS) entry which is preliminary data.</text>
</comment>
<name>A0A8H2W158_9HELO</name>
<gene>
    <name evidence="2" type="ORF">SCLTRI_LOCUS7400</name>
</gene>
<organism evidence="2 3">
    <name type="scientific">Sclerotinia trifoliorum</name>
    <dbReference type="NCBI Taxonomy" id="28548"/>
    <lineage>
        <taxon>Eukaryota</taxon>
        <taxon>Fungi</taxon>
        <taxon>Dikarya</taxon>
        <taxon>Ascomycota</taxon>
        <taxon>Pezizomycotina</taxon>
        <taxon>Leotiomycetes</taxon>
        <taxon>Helotiales</taxon>
        <taxon>Sclerotiniaceae</taxon>
        <taxon>Sclerotinia</taxon>
    </lineage>
</organism>
<keyword evidence="3" id="KW-1185">Reference proteome</keyword>
<evidence type="ECO:0000313" key="3">
    <source>
        <dbReference type="Proteomes" id="UP000624404"/>
    </source>
</evidence>
<evidence type="ECO:0000313" key="2">
    <source>
        <dbReference type="EMBL" id="CAD6447608.1"/>
    </source>
</evidence>
<protein>
    <submittedName>
        <fullName evidence="2">Cd0fb1e4-99ea-4163-adaf-ab4a3adb715f</fullName>
    </submittedName>
</protein>
<dbReference type="OrthoDB" id="3557038at2759"/>